<evidence type="ECO:0000259" key="1">
    <source>
        <dbReference type="Pfam" id="PF11823"/>
    </source>
</evidence>
<name>A0A1D3TUK7_9FIRM</name>
<dbReference type="Pfam" id="PF11823">
    <property type="entry name" value="Se_S_carrier"/>
    <property type="match status" value="1"/>
</dbReference>
<protein>
    <recommendedName>
        <fullName evidence="1">Putative Se/S carrier protein-like domain-containing protein</fullName>
    </recommendedName>
</protein>
<proteinExistence type="predicted"/>
<organism evidence="2 3">
    <name type="scientific">Anaerobium acetethylicum</name>
    <dbReference type="NCBI Taxonomy" id="1619234"/>
    <lineage>
        <taxon>Bacteria</taxon>
        <taxon>Bacillati</taxon>
        <taxon>Bacillota</taxon>
        <taxon>Clostridia</taxon>
        <taxon>Lachnospirales</taxon>
        <taxon>Lachnospiraceae</taxon>
        <taxon>Anaerobium</taxon>
    </lineage>
</organism>
<reference evidence="2 3" key="1">
    <citation type="submission" date="2016-09" db="EMBL/GenBank/DDBJ databases">
        <authorList>
            <person name="Capua I."/>
            <person name="De Benedictis P."/>
            <person name="Joannis T."/>
            <person name="Lombin L.H."/>
            <person name="Cattoli G."/>
        </authorList>
    </citation>
    <scope>NUCLEOTIDE SEQUENCE [LARGE SCALE GENOMIC DNA]</scope>
    <source>
        <strain evidence="2 3">GluBS11</strain>
    </source>
</reference>
<dbReference type="STRING" id="1619234.SAMN05421730_101372"/>
<dbReference type="EMBL" id="FMKA01000013">
    <property type="protein sequence ID" value="SCP97767.1"/>
    <property type="molecule type" value="Genomic_DNA"/>
</dbReference>
<evidence type="ECO:0000313" key="2">
    <source>
        <dbReference type="EMBL" id="SCP97767.1"/>
    </source>
</evidence>
<accession>A0A1D3TUK7</accession>
<dbReference type="InterPro" id="IPR021778">
    <property type="entry name" value="Se/S_carrier-like"/>
</dbReference>
<gene>
    <name evidence="2" type="ORF">SAMN05421730_101372</name>
</gene>
<evidence type="ECO:0000313" key="3">
    <source>
        <dbReference type="Proteomes" id="UP000199315"/>
    </source>
</evidence>
<dbReference type="AlphaFoldDB" id="A0A1D3TUK7"/>
<sequence>MHIVFYSTSDVFEAEEKIKEAGIECKIVPTPVTDKAYCGVCIQINEYDVTKVLNGMEFQIVD</sequence>
<keyword evidence="3" id="KW-1185">Reference proteome</keyword>
<feature type="domain" description="Putative Se/S carrier protein-like" evidence="1">
    <location>
        <begin position="3"/>
        <end position="55"/>
    </location>
</feature>
<dbReference type="Proteomes" id="UP000199315">
    <property type="component" value="Unassembled WGS sequence"/>
</dbReference>